<keyword evidence="2" id="KW-1185">Reference proteome</keyword>
<dbReference type="Gene3D" id="2.40.50.140">
    <property type="entry name" value="Nucleic acid-binding proteins"/>
    <property type="match status" value="1"/>
</dbReference>
<gene>
    <name evidence="1" type="ORF">ERUC_LOCUS5404</name>
</gene>
<sequence>MEKTDVRSRTKPLLRRVILTLLLESGLEIQATLWAEQAELFEDKYHAVESNNIVLIMTSVLVKTYEGVICLSASSGTKFYLNYDFNSVTDFRTSFSYDGGCLVNLDEKVEIPSMNNEISEVRHSINDIWDFIASHIPQIS</sequence>
<dbReference type="AlphaFoldDB" id="A0ABC8J2Z1"/>
<name>A0ABC8J2Z1_ERUVS</name>
<accession>A0ABC8J2Z1</accession>
<dbReference type="InterPro" id="IPR012340">
    <property type="entry name" value="NA-bd_OB-fold"/>
</dbReference>
<dbReference type="PANTHER" id="PTHR47165">
    <property type="entry name" value="OS03G0429900 PROTEIN"/>
    <property type="match status" value="1"/>
</dbReference>
<proteinExistence type="predicted"/>
<dbReference type="PANTHER" id="PTHR47165:SF4">
    <property type="entry name" value="OS03G0429900 PROTEIN"/>
    <property type="match status" value="1"/>
</dbReference>
<dbReference type="Proteomes" id="UP001642260">
    <property type="component" value="Unassembled WGS sequence"/>
</dbReference>
<dbReference type="SUPFAM" id="SSF50249">
    <property type="entry name" value="Nucleic acid-binding proteins"/>
    <property type="match status" value="1"/>
</dbReference>
<dbReference type="CDD" id="cd04481">
    <property type="entry name" value="RPA1_DBD_B_like"/>
    <property type="match status" value="1"/>
</dbReference>
<evidence type="ECO:0000313" key="2">
    <source>
        <dbReference type="Proteomes" id="UP001642260"/>
    </source>
</evidence>
<dbReference type="EMBL" id="CAKOAT010070266">
    <property type="protein sequence ID" value="CAH8309257.1"/>
    <property type="molecule type" value="Genomic_DNA"/>
</dbReference>
<protein>
    <submittedName>
        <fullName evidence="1">Uncharacterized protein</fullName>
    </submittedName>
</protein>
<reference evidence="1 2" key="1">
    <citation type="submission" date="2022-03" db="EMBL/GenBank/DDBJ databases">
        <authorList>
            <person name="Macdonald S."/>
            <person name="Ahmed S."/>
            <person name="Newling K."/>
        </authorList>
    </citation>
    <scope>NUCLEOTIDE SEQUENCE [LARGE SCALE GENOMIC DNA]</scope>
</reference>
<comment type="caution">
    <text evidence="1">The sequence shown here is derived from an EMBL/GenBank/DDBJ whole genome shotgun (WGS) entry which is preliminary data.</text>
</comment>
<evidence type="ECO:0000313" key="1">
    <source>
        <dbReference type="EMBL" id="CAH8309257.1"/>
    </source>
</evidence>
<organism evidence="1 2">
    <name type="scientific">Eruca vesicaria subsp. sativa</name>
    <name type="common">Garden rocket</name>
    <name type="synonym">Eruca sativa</name>
    <dbReference type="NCBI Taxonomy" id="29727"/>
    <lineage>
        <taxon>Eukaryota</taxon>
        <taxon>Viridiplantae</taxon>
        <taxon>Streptophyta</taxon>
        <taxon>Embryophyta</taxon>
        <taxon>Tracheophyta</taxon>
        <taxon>Spermatophyta</taxon>
        <taxon>Magnoliopsida</taxon>
        <taxon>eudicotyledons</taxon>
        <taxon>Gunneridae</taxon>
        <taxon>Pentapetalae</taxon>
        <taxon>rosids</taxon>
        <taxon>malvids</taxon>
        <taxon>Brassicales</taxon>
        <taxon>Brassicaceae</taxon>
        <taxon>Brassiceae</taxon>
        <taxon>Eruca</taxon>
    </lineage>
</organism>